<proteinExistence type="predicted"/>
<dbReference type="InterPro" id="IPR036410">
    <property type="entry name" value="HSP_DnaJ_Cys-rich_dom_sf"/>
</dbReference>
<gene>
    <name evidence="2" type="ORF">CD175_14925</name>
</gene>
<protein>
    <recommendedName>
        <fullName evidence="4">Prophage PssSM-03</fullName>
    </recommendedName>
</protein>
<evidence type="ECO:0008006" key="4">
    <source>
        <dbReference type="Google" id="ProtNLM"/>
    </source>
</evidence>
<dbReference type="EMBL" id="NIRS01000004">
    <property type="protein sequence ID" value="PPK37571.1"/>
    <property type="molecule type" value="Genomic_DNA"/>
</dbReference>
<reference evidence="3" key="1">
    <citation type="submission" date="2017-06" db="EMBL/GenBank/DDBJ databases">
        <authorList>
            <person name="Furmanczyk E.M."/>
        </authorList>
    </citation>
    <scope>NUCLEOTIDE SEQUENCE [LARGE SCALE GENOMIC DNA]</scope>
    <source>
        <strain evidence="3">AP3_16</strain>
    </source>
</reference>
<dbReference type="SUPFAM" id="SSF57938">
    <property type="entry name" value="DnaJ/Hsp40 cysteine-rich domain"/>
    <property type="match status" value="1"/>
</dbReference>
<comment type="caution">
    <text evidence="2">The sequence shown here is derived from an EMBL/GenBank/DDBJ whole genome shotgun (WGS) entry which is preliminary data.</text>
</comment>
<organism evidence="2 3">
    <name type="scientific">Pseudomonas laurylsulfatiphila</name>
    <dbReference type="NCBI Taxonomy" id="2011015"/>
    <lineage>
        <taxon>Bacteria</taxon>
        <taxon>Pseudomonadati</taxon>
        <taxon>Pseudomonadota</taxon>
        <taxon>Gammaproteobacteria</taxon>
        <taxon>Pseudomonadales</taxon>
        <taxon>Pseudomonadaceae</taxon>
        <taxon>Pseudomonas</taxon>
    </lineage>
</organism>
<dbReference type="RefSeq" id="WP_104449539.1">
    <property type="nucleotide sequence ID" value="NZ_NIRS01000004.1"/>
</dbReference>
<evidence type="ECO:0000313" key="3">
    <source>
        <dbReference type="Proteomes" id="UP000238541"/>
    </source>
</evidence>
<feature type="region of interest" description="Disordered" evidence="1">
    <location>
        <begin position="79"/>
        <end position="106"/>
    </location>
</feature>
<evidence type="ECO:0000256" key="1">
    <source>
        <dbReference type="SAM" id="MobiDB-lite"/>
    </source>
</evidence>
<dbReference type="AlphaFoldDB" id="A0A2S6FJI5"/>
<evidence type="ECO:0000313" key="2">
    <source>
        <dbReference type="EMBL" id="PPK37571.1"/>
    </source>
</evidence>
<dbReference type="Gene3D" id="6.20.20.10">
    <property type="match status" value="1"/>
</dbReference>
<sequence length="106" mass="11634">MQNGQELGFKRLRIELEPCPACKGKAVVKGLFYELICTACNGSGWVIRGSRLVLSSDELVTQLSFKLQQAQREIEALQHGSSIPGPAEYYQQNNRRGAGGSNYTGD</sequence>
<accession>A0A2S6FJI5</accession>
<keyword evidence="3" id="KW-1185">Reference proteome</keyword>
<dbReference type="Proteomes" id="UP000238541">
    <property type="component" value="Unassembled WGS sequence"/>
</dbReference>
<feature type="compositionally biased region" description="Gly residues" evidence="1">
    <location>
        <begin position="97"/>
        <end position="106"/>
    </location>
</feature>
<name>A0A2S6FJI5_9PSED</name>